<gene>
    <name evidence="2" type="ORF">H8E19_08875</name>
</gene>
<organism evidence="2 3">
    <name type="scientific">Candidatus Desulfacyla euxinica</name>
    <dbReference type="NCBI Taxonomy" id="2841693"/>
    <lineage>
        <taxon>Bacteria</taxon>
        <taxon>Deltaproteobacteria</taxon>
        <taxon>Candidatus Desulfacyla</taxon>
    </lineage>
</organism>
<dbReference type="PANTHER" id="PTHR22939:SF129">
    <property type="entry name" value="SERINE PROTEASE HTRA2, MITOCHONDRIAL"/>
    <property type="match status" value="1"/>
</dbReference>
<dbReference type="SUPFAM" id="SSF50494">
    <property type="entry name" value="Trypsin-like serine proteases"/>
    <property type="match status" value="1"/>
</dbReference>
<dbReference type="InterPro" id="IPR009003">
    <property type="entry name" value="Peptidase_S1_PA"/>
</dbReference>
<dbReference type="InterPro" id="IPR025392">
    <property type="entry name" value="DUF4124"/>
</dbReference>
<dbReference type="AlphaFoldDB" id="A0A8J6N026"/>
<evidence type="ECO:0000259" key="1">
    <source>
        <dbReference type="Pfam" id="PF13511"/>
    </source>
</evidence>
<dbReference type="GO" id="GO:0004252">
    <property type="term" value="F:serine-type endopeptidase activity"/>
    <property type="evidence" value="ECO:0007669"/>
    <property type="project" value="InterPro"/>
</dbReference>
<dbReference type="EMBL" id="JACNJD010000214">
    <property type="protein sequence ID" value="MBC8177505.1"/>
    <property type="molecule type" value="Genomic_DNA"/>
</dbReference>
<dbReference type="Pfam" id="PF13511">
    <property type="entry name" value="DUF4124"/>
    <property type="match status" value="1"/>
</dbReference>
<evidence type="ECO:0000313" key="2">
    <source>
        <dbReference type="EMBL" id="MBC8177505.1"/>
    </source>
</evidence>
<evidence type="ECO:0000313" key="3">
    <source>
        <dbReference type="Proteomes" id="UP000650524"/>
    </source>
</evidence>
<protein>
    <submittedName>
        <fullName evidence="2">Trypsin-like peptidase domain-containing protein</fullName>
    </submittedName>
</protein>
<dbReference type="PANTHER" id="PTHR22939">
    <property type="entry name" value="SERINE PROTEASE FAMILY S1C HTRA-RELATED"/>
    <property type="match status" value="1"/>
</dbReference>
<proteinExistence type="predicted"/>
<reference evidence="2 3" key="1">
    <citation type="submission" date="2020-08" db="EMBL/GenBank/DDBJ databases">
        <title>Bridging the membrane lipid divide: bacteria of the FCB group superphylum have the potential to synthesize archaeal ether lipids.</title>
        <authorList>
            <person name="Villanueva L."/>
            <person name="Von Meijenfeldt F.A.B."/>
            <person name="Westbye A.B."/>
            <person name="Yadav S."/>
            <person name="Hopmans E.C."/>
            <person name="Dutilh B.E."/>
            <person name="Sinninghe Damste J.S."/>
        </authorList>
    </citation>
    <scope>NUCLEOTIDE SEQUENCE [LARGE SCALE GENOMIC DNA]</scope>
    <source>
        <strain evidence="2">NIOZ-UU27</strain>
    </source>
</reference>
<name>A0A8J6N026_9DELT</name>
<comment type="caution">
    <text evidence="2">The sequence shown here is derived from an EMBL/GenBank/DDBJ whole genome shotgun (WGS) entry which is preliminary data.</text>
</comment>
<dbReference type="Proteomes" id="UP000650524">
    <property type="component" value="Unassembled WGS sequence"/>
</dbReference>
<dbReference type="GO" id="GO:0006508">
    <property type="term" value="P:proteolysis"/>
    <property type="evidence" value="ECO:0007669"/>
    <property type="project" value="InterPro"/>
</dbReference>
<accession>A0A8J6N026</accession>
<dbReference type="PRINTS" id="PR00834">
    <property type="entry name" value="PROTEASES2C"/>
</dbReference>
<dbReference type="Gene3D" id="2.40.10.120">
    <property type="match status" value="1"/>
</dbReference>
<sequence length="269" mass="30063">MRRYGTSIITFLVLFSLLAANSFAGKAYIWRDKQGGVHFSDRPPVSEETGGEVEERKFKEAPVLEKTAPIARTPIEHAVQCTFRIRNKKGGASGFFINDTGLAVTAKHVVKGATYSMKAEIPGDSRKYRVRILKKSRKNDLALLQVDIKRPTPYLEIRDPKTLVPGEEVLAVGNPLLAFKETITRGIFSRIFLESDWKKELKMKKPPYKFRGDWVQFSAPIIGGNSGGPLVDKEGKLVGIVSLGNMVHKAINFAVPSSYIRKEFASYFK</sequence>
<dbReference type="InterPro" id="IPR001940">
    <property type="entry name" value="Peptidase_S1C"/>
</dbReference>
<dbReference type="Pfam" id="PF13365">
    <property type="entry name" value="Trypsin_2"/>
    <property type="match status" value="1"/>
</dbReference>
<feature type="domain" description="DUF4124" evidence="1">
    <location>
        <begin position="15"/>
        <end position="62"/>
    </location>
</feature>